<feature type="domain" description="DUF2249" evidence="2">
    <location>
        <begin position="20"/>
        <end position="88"/>
    </location>
</feature>
<evidence type="ECO:0000259" key="2">
    <source>
        <dbReference type="Pfam" id="PF10006"/>
    </source>
</evidence>
<comment type="caution">
    <text evidence="3">The sequence shown here is derived from an EMBL/GenBank/DDBJ whole genome shotgun (WGS) entry which is preliminary data.</text>
</comment>
<dbReference type="Pfam" id="PF10006">
    <property type="entry name" value="DUF2249"/>
    <property type="match status" value="1"/>
</dbReference>
<accession>A0ABT4KQX8</accession>
<dbReference type="Proteomes" id="UP001079430">
    <property type="component" value="Unassembled WGS sequence"/>
</dbReference>
<proteinExistence type="predicted"/>
<feature type="compositionally biased region" description="Polar residues" evidence="1">
    <location>
        <begin position="1"/>
        <end position="13"/>
    </location>
</feature>
<feature type="region of interest" description="Disordered" evidence="1">
    <location>
        <begin position="1"/>
        <end position="23"/>
    </location>
</feature>
<dbReference type="RefSeq" id="WP_269286339.1">
    <property type="nucleotide sequence ID" value="NZ_JAPVOI010000006.1"/>
</dbReference>
<gene>
    <name evidence="3" type="ORF">O3W52_32015</name>
</gene>
<dbReference type="InterPro" id="IPR018720">
    <property type="entry name" value="DUF2249"/>
</dbReference>
<name>A0ABT4KQX8_9HYPH</name>
<protein>
    <submittedName>
        <fullName evidence="3">DUF2249 domain-containing protein</fullName>
    </submittedName>
</protein>
<dbReference type="EMBL" id="JAPVOI010000006">
    <property type="protein sequence ID" value="MCZ4094334.1"/>
    <property type="molecule type" value="Genomic_DNA"/>
</dbReference>
<organism evidence="3 4">
    <name type="scientific">Sinorhizobium psoraleae</name>
    <dbReference type="NCBI Taxonomy" id="520838"/>
    <lineage>
        <taxon>Bacteria</taxon>
        <taxon>Pseudomonadati</taxon>
        <taxon>Pseudomonadota</taxon>
        <taxon>Alphaproteobacteria</taxon>
        <taxon>Hyphomicrobiales</taxon>
        <taxon>Rhizobiaceae</taxon>
        <taxon>Sinorhizobium/Ensifer group</taxon>
        <taxon>Sinorhizobium</taxon>
    </lineage>
</organism>
<sequence>MSAANGSLMTTAETESKPSIDVRTIPPVERHPKIFGMLNALAAGGSFIIVNDHDPRPLHYQLEARYPGEFFWEYLEQGPDVWRVEIGRHEASGCECCCGSH</sequence>
<reference evidence="3" key="1">
    <citation type="submission" date="2022-10" db="EMBL/GenBank/DDBJ databases">
        <title>Whole genome sequencing of three plant growth promoting bacteria isolated from Vachellia tortilis subsp. raddiana in Morocco.</title>
        <authorList>
            <person name="Hnini M."/>
            <person name="Zouagui R."/>
            <person name="Zouagui H."/>
            <person name="Chemao Elfihri M.-W."/>
            <person name="Ibrahimi A."/>
            <person name="Sbabou L."/>
            <person name="Aurag J."/>
        </authorList>
    </citation>
    <scope>NUCLEOTIDE SEQUENCE</scope>
    <source>
        <strain evidence="3">LMR678</strain>
    </source>
</reference>
<evidence type="ECO:0000313" key="3">
    <source>
        <dbReference type="EMBL" id="MCZ4094334.1"/>
    </source>
</evidence>
<evidence type="ECO:0000256" key="1">
    <source>
        <dbReference type="SAM" id="MobiDB-lite"/>
    </source>
</evidence>
<evidence type="ECO:0000313" key="4">
    <source>
        <dbReference type="Proteomes" id="UP001079430"/>
    </source>
</evidence>
<keyword evidence="4" id="KW-1185">Reference proteome</keyword>